<organism evidence="1 2">
    <name type="scientific">Gossypium arboreum</name>
    <name type="common">Tree cotton</name>
    <name type="synonym">Gossypium nanking</name>
    <dbReference type="NCBI Taxonomy" id="29729"/>
    <lineage>
        <taxon>Eukaryota</taxon>
        <taxon>Viridiplantae</taxon>
        <taxon>Streptophyta</taxon>
        <taxon>Embryophyta</taxon>
        <taxon>Tracheophyta</taxon>
        <taxon>Spermatophyta</taxon>
        <taxon>Magnoliopsida</taxon>
        <taxon>eudicotyledons</taxon>
        <taxon>Gunneridae</taxon>
        <taxon>Pentapetalae</taxon>
        <taxon>rosids</taxon>
        <taxon>malvids</taxon>
        <taxon>Malvales</taxon>
        <taxon>Malvaceae</taxon>
        <taxon>Malvoideae</taxon>
        <taxon>Gossypium</taxon>
    </lineage>
</organism>
<dbReference type="Proteomes" id="UP001358586">
    <property type="component" value="Chromosome 4"/>
</dbReference>
<dbReference type="EMBL" id="JARKNE010000004">
    <property type="protein sequence ID" value="KAK5835740.1"/>
    <property type="molecule type" value="Genomic_DNA"/>
</dbReference>
<reference evidence="1 2" key="1">
    <citation type="submission" date="2023-03" db="EMBL/GenBank/DDBJ databases">
        <title>WGS of Gossypium arboreum.</title>
        <authorList>
            <person name="Yu D."/>
        </authorList>
    </citation>
    <scope>NUCLEOTIDE SEQUENCE [LARGE SCALE GENOMIC DNA]</scope>
    <source>
        <tissue evidence="1">Leaf</tissue>
    </source>
</reference>
<gene>
    <name evidence="1" type="ORF">PVK06_011442</name>
</gene>
<name>A0ABR0Q8Z1_GOSAR</name>
<keyword evidence="2" id="KW-1185">Reference proteome</keyword>
<comment type="caution">
    <text evidence="1">The sequence shown here is derived from an EMBL/GenBank/DDBJ whole genome shotgun (WGS) entry which is preliminary data.</text>
</comment>
<evidence type="ECO:0000313" key="2">
    <source>
        <dbReference type="Proteomes" id="UP001358586"/>
    </source>
</evidence>
<accession>A0ABR0Q8Z1</accession>
<evidence type="ECO:0000313" key="1">
    <source>
        <dbReference type="EMBL" id="KAK5835740.1"/>
    </source>
</evidence>
<proteinExistence type="predicted"/>
<protein>
    <submittedName>
        <fullName evidence="1">Uncharacterized protein</fullName>
    </submittedName>
</protein>
<sequence>MEIIRGCALEIFAMWDNQMLRRPQIDISFDLQPSLEYIQCPLPLQYNTPPGSYPPYYSTLTGSYPSQYSTHPCLSSSMAFVAYDFSSMFRTPLRVAEENVDHCDHPQHER</sequence>